<organism evidence="2 3">
    <name type="scientific">Kipferlia bialata</name>
    <dbReference type="NCBI Taxonomy" id="797122"/>
    <lineage>
        <taxon>Eukaryota</taxon>
        <taxon>Metamonada</taxon>
        <taxon>Carpediemonas-like organisms</taxon>
        <taxon>Kipferlia</taxon>
    </lineage>
</organism>
<comment type="caution">
    <text evidence="2">The sequence shown here is derived from an EMBL/GenBank/DDBJ whole genome shotgun (WGS) entry which is preliminary data.</text>
</comment>
<feature type="non-terminal residue" evidence="2">
    <location>
        <position position="1"/>
    </location>
</feature>
<name>A0A9K3GQP7_9EUKA</name>
<dbReference type="AlphaFoldDB" id="A0A9K3GQP7"/>
<dbReference type="Proteomes" id="UP000265618">
    <property type="component" value="Unassembled WGS sequence"/>
</dbReference>
<dbReference type="EMBL" id="BDIP01009801">
    <property type="protein sequence ID" value="GIQ92474.1"/>
    <property type="molecule type" value="Genomic_DNA"/>
</dbReference>
<protein>
    <submittedName>
        <fullName evidence="2">Uncharacterized protein</fullName>
    </submittedName>
</protein>
<evidence type="ECO:0000313" key="3">
    <source>
        <dbReference type="Proteomes" id="UP000265618"/>
    </source>
</evidence>
<accession>A0A9K3GQP7</accession>
<feature type="region of interest" description="Disordered" evidence="1">
    <location>
        <begin position="1"/>
        <end position="31"/>
    </location>
</feature>
<proteinExistence type="predicted"/>
<evidence type="ECO:0000313" key="2">
    <source>
        <dbReference type="EMBL" id="GIQ92474.1"/>
    </source>
</evidence>
<keyword evidence="3" id="KW-1185">Reference proteome</keyword>
<feature type="compositionally biased region" description="Basic and acidic residues" evidence="1">
    <location>
        <begin position="1"/>
        <end position="24"/>
    </location>
</feature>
<reference evidence="2 3" key="1">
    <citation type="journal article" date="2018" name="PLoS ONE">
        <title>The draft genome of Kipferlia bialata reveals reductive genome evolution in fornicate parasites.</title>
        <authorList>
            <person name="Tanifuji G."/>
            <person name="Takabayashi S."/>
            <person name="Kume K."/>
            <person name="Takagi M."/>
            <person name="Nakayama T."/>
            <person name="Kamikawa R."/>
            <person name="Inagaki Y."/>
            <person name="Hashimoto T."/>
        </authorList>
    </citation>
    <scope>NUCLEOTIDE SEQUENCE [LARGE SCALE GENOMIC DNA]</scope>
    <source>
        <strain evidence="2">NY0173</strain>
    </source>
</reference>
<sequence length="71" mass="8053">MQDPRRNDPPVPRDQDEDGERDHQFQALLAPDPILEVSDPRNSEAFSAMAAGIREITRGHHSDHRTPTIIK</sequence>
<gene>
    <name evidence="2" type="ORF">KIPB_016264</name>
</gene>
<evidence type="ECO:0000256" key="1">
    <source>
        <dbReference type="SAM" id="MobiDB-lite"/>
    </source>
</evidence>